<reference evidence="3" key="1">
    <citation type="journal article" date="2015" name="Proc. Natl. Acad. Sci. U.S.A.">
        <title>Genome sequencing of adzuki bean (Vigna angularis) provides insight into high starch and low fat accumulation and domestication.</title>
        <authorList>
            <person name="Yang K."/>
            <person name="Tian Z."/>
            <person name="Chen C."/>
            <person name="Luo L."/>
            <person name="Zhao B."/>
            <person name="Wang Z."/>
            <person name="Yu L."/>
            <person name="Li Y."/>
            <person name="Sun Y."/>
            <person name="Li W."/>
            <person name="Chen Y."/>
            <person name="Li Y."/>
            <person name="Zhang Y."/>
            <person name="Ai D."/>
            <person name="Zhao J."/>
            <person name="Shang C."/>
            <person name="Ma Y."/>
            <person name="Wu B."/>
            <person name="Wang M."/>
            <person name="Gao L."/>
            <person name="Sun D."/>
            <person name="Zhang P."/>
            <person name="Guo F."/>
            <person name="Wang W."/>
            <person name="Li Y."/>
            <person name="Wang J."/>
            <person name="Varshney R.K."/>
            <person name="Wang J."/>
            <person name="Ling H.Q."/>
            <person name="Wan P."/>
        </authorList>
    </citation>
    <scope>NUCLEOTIDE SEQUENCE</scope>
    <source>
        <strain evidence="3">cv. Jingnong 6</strain>
    </source>
</reference>
<feature type="region of interest" description="Disordered" evidence="1">
    <location>
        <begin position="1"/>
        <end position="26"/>
    </location>
</feature>
<gene>
    <name evidence="2" type="ORF">LR48_Vigan06g102500</name>
</gene>
<name>A0A0L9UT42_PHAAN</name>
<evidence type="ECO:0008006" key="4">
    <source>
        <dbReference type="Google" id="ProtNLM"/>
    </source>
</evidence>
<dbReference type="Gramene" id="KOM45719">
    <property type="protein sequence ID" value="KOM45719"/>
    <property type="gene ID" value="LR48_Vigan06g102500"/>
</dbReference>
<dbReference type="EMBL" id="CM003376">
    <property type="protein sequence ID" value="KOM45719.1"/>
    <property type="molecule type" value="Genomic_DNA"/>
</dbReference>
<accession>A0A0L9UT42</accession>
<dbReference type="Proteomes" id="UP000053144">
    <property type="component" value="Chromosome 6"/>
</dbReference>
<evidence type="ECO:0000313" key="3">
    <source>
        <dbReference type="Proteomes" id="UP000053144"/>
    </source>
</evidence>
<protein>
    <recommendedName>
        <fullName evidence="4">Ubiquitin-like protease family profile domain-containing protein</fullName>
    </recommendedName>
</protein>
<dbReference type="AlphaFoldDB" id="A0A0L9UT42"/>
<evidence type="ECO:0000313" key="2">
    <source>
        <dbReference type="EMBL" id="KOM45719.1"/>
    </source>
</evidence>
<organism evidence="2 3">
    <name type="scientific">Phaseolus angularis</name>
    <name type="common">Azuki bean</name>
    <name type="synonym">Vigna angularis</name>
    <dbReference type="NCBI Taxonomy" id="3914"/>
    <lineage>
        <taxon>Eukaryota</taxon>
        <taxon>Viridiplantae</taxon>
        <taxon>Streptophyta</taxon>
        <taxon>Embryophyta</taxon>
        <taxon>Tracheophyta</taxon>
        <taxon>Spermatophyta</taxon>
        <taxon>Magnoliopsida</taxon>
        <taxon>eudicotyledons</taxon>
        <taxon>Gunneridae</taxon>
        <taxon>Pentapetalae</taxon>
        <taxon>rosids</taxon>
        <taxon>fabids</taxon>
        <taxon>Fabales</taxon>
        <taxon>Fabaceae</taxon>
        <taxon>Papilionoideae</taxon>
        <taxon>50 kb inversion clade</taxon>
        <taxon>NPAAA clade</taxon>
        <taxon>indigoferoid/millettioid clade</taxon>
        <taxon>Phaseoleae</taxon>
        <taxon>Vigna</taxon>
    </lineage>
</organism>
<proteinExistence type="predicted"/>
<sequence>MTQPTMGLPTEAPTPPRVSTRGSCSTVEPTKYNGQYELLFIRPHKKPMNQPVIDEDDDLAEAEDDPLAKLMTKLPRLNRGPVEVYWDNRVFGIPSNLLKQLDSWECGYYVMSWIKTIIRVIITDDSNERFKSTFAIPEDAIKNIRQE</sequence>
<evidence type="ECO:0000256" key="1">
    <source>
        <dbReference type="SAM" id="MobiDB-lite"/>
    </source>
</evidence>